<evidence type="ECO:0008006" key="3">
    <source>
        <dbReference type="Google" id="ProtNLM"/>
    </source>
</evidence>
<name>A0A2G9XBM8_UNCKA</name>
<sequence>MNNINYGGVIWTNHALERLVQRGLPQDWAWETFQYPEKSKQRKQAGTFEYERKFGNYQVTVVAKQNEHLEWIILSCWVEPPFAGSIDIKKREFEKKYKKAGFWKKIWLLFLRDVLKF</sequence>
<evidence type="ECO:0000313" key="1">
    <source>
        <dbReference type="EMBL" id="PIP04337.1"/>
    </source>
</evidence>
<dbReference type="EMBL" id="PCQY01000036">
    <property type="protein sequence ID" value="PIP04337.1"/>
    <property type="molecule type" value="Genomic_DNA"/>
</dbReference>
<organism evidence="1 2">
    <name type="scientific">candidate division WWE3 bacterium CG23_combo_of_CG06-09_8_20_14_all_40_14</name>
    <dbReference type="NCBI Taxonomy" id="1975095"/>
    <lineage>
        <taxon>Bacteria</taxon>
        <taxon>Katanobacteria</taxon>
    </lineage>
</organism>
<proteinExistence type="predicted"/>
<reference evidence="1 2" key="1">
    <citation type="submission" date="2017-09" db="EMBL/GenBank/DDBJ databases">
        <title>Depth-based differentiation of microbial function through sediment-hosted aquifers and enrichment of novel symbionts in the deep terrestrial subsurface.</title>
        <authorList>
            <person name="Probst A.J."/>
            <person name="Ladd B."/>
            <person name="Jarett J.K."/>
            <person name="Geller-Mcgrath D.E."/>
            <person name="Sieber C.M."/>
            <person name="Emerson J.B."/>
            <person name="Anantharaman K."/>
            <person name="Thomas B.C."/>
            <person name="Malmstrom R."/>
            <person name="Stieglmeier M."/>
            <person name="Klingl A."/>
            <person name="Woyke T."/>
            <person name="Ryan C.M."/>
            <person name="Banfield J.F."/>
        </authorList>
    </citation>
    <scope>NUCLEOTIDE SEQUENCE [LARGE SCALE GENOMIC DNA]</scope>
    <source>
        <strain evidence="1">CG23_combo_of_CG06-09_8_20_14_all_40_14</strain>
    </source>
</reference>
<accession>A0A2G9XBM8</accession>
<gene>
    <name evidence="1" type="ORF">COX53_03200</name>
</gene>
<evidence type="ECO:0000313" key="2">
    <source>
        <dbReference type="Proteomes" id="UP000231388"/>
    </source>
</evidence>
<comment type="caution">
    <text evidence="1">The sequence shown here is derived from an EMBL/GenBank/DDBJ whole genome shotgun (WGS) entry which is preliminary data.</text>
</comment>
<dbReference type="Proteomes" id="UP000231388">
    <property type="component" value="Unassembled WGS sequence"/>
</dbReference>
<dbReference type="AlphaFoldDB" id="A0A2G9XBM8"/>
<protein>
    <recommendedName>
        <fullName evidence="3">DUF4258 domain-containing protein</fullName>
    </recommendedName>
</protein>